<comment type="caution">
    <text evidence="2">The sequence shown here is derived from an EMBL/GenBank/DDBJ whole genome shotgun (WGS) entry which is preliminary data.</text>
</comment>
<dbReference type="Pfam" id="PF13290">
    <property type="entry name" value="CHB_HEX_C_1"/>
    <property type="match status" value="1"/>
</dbReference>
<gene>
    <name evidence="2" type="ORF">B5F17_01790</name>
</gene>
<dbReference type="Proteomes" id="UP000195897">
    <property type="component" value="Unassembled WGS sequence"/>
</dbReference>
<proteinExistence type="predicted"/>
<reference evidence="3" key="1">
    <citation type="submission" date="2017-04" db="EMBL/GenBank/DDBJ databases">
        <title>Function of individual gut microbiota members based on whole genome sequencing of pure cultures obtained from chicken caecum.</title>
        <authorList>
            <person name="Medvecky M."/>
            <person name="Cejkova D."/>
            <person name="Polansky O."/>
            <person name="Karasova D."/>
            <person name="Kubasova T."/>
            <person name="Cizek A."/>
            <person name="Rychlik I."/>
        </authorList>
    </citation>
    <scope>NUCLEOTIDE SEQUENCE [LARGE SCALE GENOMIC DNA]</scope>
    <source>
        <strain evidence="3">An180</strain>
    </source>
</reference>
<accession>A0A1Y4LB64</accession>
<dbReference type="AlphaFoldDB" id="A0A1Y4LB64"/>
<dbReference type="RefSeq" id="WP_087370170.1">
    <property type="nucleotide sequence ID" value="NZ_NFKK01000002.1"/>
</dbReference>
<dbReference type="InterPro" id="IPR059177">
    <property type="entry name" value="GH29D-like_dom"/>
</dbReference>
<evidence type="ECO:0000259" key="1">
    <source>
        <dbReference type="Pfam" id="PF13290"/>
    </source>
</evidence>
<evidence type="ECO:0000313" key="2">
    <source>
        <dbReference type="EMBL" id="OUP53967.1"/>
    </source>
</evidence>
<dbReference type="EMBL" id="NFKK01000002">
    <property type="protein sequence ID" value="OUP53967.1"/>
    <property type="molecule type" value="Genomic_DNA"/>
</dbReference>
<evidence type="ECO:0000313" key="3">
    <source>
        <dbReference type="Proteomes" id="UP000195897"/>
    </source>
</evidence>
<sequence>MAVNYASKYTKEIAKRFTANSFVKPNTSNKLNFTGAKTVRMYQLVTVPENDYKRSGSNRFGEPKDIDDIVLEYTMERDKAFTGVVDKGDEKDQTIQSKAGQWLNQQIREQSTPNADKYYFRKVANFGHCEKLESAPGKNTILDALADAQVWYDNHLIPNEKRICYMPASNFKFIIRSDPFFSLEKLGTKALTKGHVGEAYSFRMIKVPDGYLPKNCYFLCVHASATELPYKISETRIHKNAPGISGALVEGRYYYDAFVRGEKADAVYAACAQSAVIEDVEIGGSSGAVTLTCAGAKLIKYTVDGSDPRFSDNAEIATSGSPLNIESGTTVRAVGLAYAQWGKSNTDEGKFPGAVVEQTIA</sequence>
<protein>
    <recommendedName>
        <fullName evidence="1">GH29D-like beta-sandwich domain-containing protein</fullName>
    </recommendedName>
</protein>
<organism evidence="2 3">
    <name type="scientific">Butyricicoccus pullicaecorum</name>
    <dbReference type="NCBI Taxonomy" id="501571"/>
    <lineage>
        <taxon>Bacteria</taxon>
        <taxon>Bacillati</taxon>
        <taxon>Bacillota</taxon>
        <taxon>Clostridia</taxon>
        <taxon>Eubacteriales</taxon>
        <taxon>Butyricicoccaceae</taxon>
        <taxon>Butyricicoccus</taxon>
    </lineage>
</organism>
<name>A0A1Y4LB64_9FIRM</name>
<feature type="domain" description="GH29D-like beta-sandwich" evidence="1">
    <location>
        <begin position="286"/>
        <end position="335"/>
    </location>
</feature>